<keyword evidence="5" id="KW-1185">Reference proteome</keyword>
<protein>
    <submittedName>
        <fullName evidence="4">Uncharacterized protein</fullName>
    </submittedName>
</protein>
<comment type="similarity">
    <text evidence="2">Belongs to the BUD31 (G10) family.</text>
</comment>
<sequence>MLNVKKRQYPNGWHTIKATLDDFEIDIYIYDMYYTRKIISKELFEYWLENDIADKNLIDEWKNKGQENLCCLRCIPTRESRLDTICNCRVPKSKLEAG</sequence>
<evidence type="ECO:0000256" key="2">
    <source>
        <dbReference type="ARBA" id="ARBA00005287"/>
    </source>
</evidence>
<name>A0ABD3XYM5_SINWO</name>
<evidence type="ECO:0000256" key="1">
    <source>
        <dbReference type="ARBA" id="ARBA00004123"/>
    </source>
</evidence>
<comment type="caution">
    <text evidence="4">The sequence shown here is derived from an EMBL/GenBank/DDBJ whole genome shotgun (WGS) entry which is preliminary data.</text>
</comment>
<comment type="subcellular location">
    <subcellularLocation>
        <location evidence="1">Nucleus</location>
    </subcellularLocation>
</comment>
<organism evidence="4 5">
    <name type="scientific">Sinanodonta woodiana</name>
    <name type="common">Chinese pond mussel</name>
    <name type="synonym">Anodonta woodiana</name>
    <dbReference type="NCBI Taxonomy" id="1069815"/>
    <lineage>
        <taxon>Eukaryota</taxon>
        <taxon>Metazoa</taxon>
        <taxon>Spiralia</taxon>
        <taxon>Lophotrochozoa</taxon>
        <taxon>Mollusca</taxon>
        <taxon>Bivalvia</taxon>
        <taxon>Autobranchia</taxon>
        <taxon>Heteroconchia</taxon>
        <taxon>Palaeoheterodonta</taxon>
        <taxon>Unionida</taxon>
        <taxon>Unionoidea</taxon>
        <taxon>Unionidae</taxon>
        <taxon>Unioninae</taxon>
        <taxon>Sinanodonta</taxon>
    </lineage>
</organism>
<dbReference type="AlphaFoldDB" id="A0ABD3XYM5"/>
<evidence type="ECO:0000256" key="3">
    <source>
        <dbReference type="ARBA" id="ARBA00023242"/>
    </source>
</evidence>
<keyword evidence="3" id="KW-0539">Nucleus</keyword>
<dbReference type="Proteomes" id="UP001634394">
    <property type="component" value="Unassembled WGS sequence"/>
</dbReference>
<dbReference type="InterPro" id="IPR001748">
    <property type="entry name" value="BUD31"/>
</dbReference>
<gene>
    <name evidence="4" type="ORF">ACJMK2_003579</name>
</gene>
<evidence type="ECO:0000313" key="5">
    <source>
        <dbReference type="Proteomes" id="UP001634394"/>
    </source>
</evidence>
<evidence type="ECO:0000313" key="4">
    <source>
        <dbReference type="EMBL" id="KAL3891317.1"/>
    </source>
</evidence>
<proteinExistence type="inferred from homology"/>
<accession>A0ABD3XYM5</accession>
<dbReference type="GO" id="GO:0005634">
    <property type="term" value="C:nucleus"/>
    <property type="evidence" value="ECO:0007669"/>
    <property type="project" value="UniProtKB-SubCell"/>
</dbReference>
<dbReference type="Pfam" id="PF01125">
    <property type="entry name" value="BUD31"/>
    <property type="match status" value="1"/>
</dbReference>
<reference evidence="4 5" key="1">
    <citation type="submission" date="2024-11" db="EMBL/GenBank/DDBJ databases">
        <title>Chromosome-level genome assembly of the freshwater bivalve Anodonta woodiana.</title>
        <authorList>
            <person name="Chen X."/>
        </authorList>
    </citation>
    <scope>NUCLEOTIDE SEQUENCE [LARGE SCALE GENOMIC DNA]</scope>
    <source>
        <strain evidence="4">MN2024</strain>
        <tissue evidence="4">Gills</tissue>
    </source>
</reference>
<dbReference type="EMBL" id="JBJQND010000001">
    <property type="protein sequence ID" value="KAL3891317.1"/>
    <property type="molecule type" value="Genomic_DNA"/>
</dbReference>
<dbReference type="PRINTS" id="PR00322">
    <property type="entry name" value="G10"/>
</dbReference>
<dbReference type="PANTHER" id="PTHR19411">
    <property type="entry name" value="PROTEIN BUD31-RELATED"/>
    <property type="match status" value="1"/>
</dbReference>
<dbReference type="PANTHER" id="PTHR19411:SF0">
    <property type="entry name" value="PROTEIN BUD31 HOMOLOG"/>
    <property type="match status" value="1"/>
</dbReference>